<protein>
    <submittedName>
        <fullName evidence="1">10036_t:CDS:1</fullName>
    </submittedName>
</protein>
<proteinExistence type="predicted"/>
<dbReference type="Proteomes" id="UP000789508">
    <property type="component" value="Unassembled WGS sequence"/>
</dbReference>
<evidence type="ECO:0000313" key="2">
    <source>
        <dbReference type="Proteomes" id="UP000789508"/>
    </source>
</evidence>
<dbReference type="EMBL" id="CAJVPS010050706">
    <property type="protein sequence ID" value="CAG8768274.1"/>
    <property type="molecule type" value="Genomic_DNA"/>
</dbReference>
<accession>A0A9N9J860</accession>
<sequence>EAEQVSKQIRSKIYVNKNYYTKERSDISEISELILPEEALQSILQTNEWVQKSKTSSEKCEKETRPLIQKPISEIQEISKKKFNGQRKSISVPPSSQNITINILQYD</sequence>
<gene>
    <name evidence="1" type="ORF">ALEPTO_LOCUS13998</name>
</gene>
<reference evidence="1" key="1">
    <citation type="submission" date="2021-06" db="EMBL/GenBank/DDBJ databases">
        <authorList>
            <person name="Kallberg Y."/>
            <person name="Tangrot J."/>
            <person name="Rosling A."/>
        </authorList>
    </citation>
    <scope>NUCLEOTIDE SEQUENCE</scope>
    <source>
        <strain evidence="1">FL130A</strain>
    </source>
</reference>
<name>A0A9N9J860_9GLOM</name>
<keyword evidence="2" id="KW-1185">Reference proteome</keyword>
<organism evidence="1 2">
    <name type="scientific">Ambispora leptoticha</name>
    <dbReference type="NCBI Taxonomy" id="144679"/>
    <lineage>
        <taxon>Eukaryota</taxon>
        <taxon>Fungi</taxon>
        <taxon>Fungi incertae sedis</taxon>
        <taxon>Mucoromycota</taxon>
        <taxon>Glomeromycotina</taxon>
        <taxon>Glomeromycetes</taxon>
        <taxon>Archaeosporales</taxon>
        <taxon>Ambisporaceae</taxon>
        <taxon>Ambispora</taxon>
    </lineage>
</organism>
<feature type="non-terminal residue" evidence="1">
    <location>
        <position position="1"/>
    </location>
</feature>
<dbReference type="AlphaFoldDB" id="A0A9N9J860"/>
<evidence type="ECO:0000313" key="1">
    <source>
        <dbReference type="EMBL" id="CAG8768274.1"/>
    </source>
</evidence>
<comment type="caution">
    <text evidence="1">The sequence shown here is derived from an EMBL/GenBank/DDBJ whole genome shotgun (WGS) entry which is preliminary data.</text>
</comment>